<sequence>MIRPVPGFKYIGPYYYAGLTGSWHGASLHTTCPLGRDAPTRANPAGSTQDAEKFRFTKDREHFGRWLVSDHREQHPLLGVTDSTGAKSNGQEPASSNDVDVHIVNKYSVTKGELHLAYYGHSSLDPSTIFTAKPHVWL</sequence>
<dbReference type="RefSeq" id="XP_056757158.1">
    <property type="nucleotide sequence ID" value="XM_056892163.1"/>
</dbReference>
<keyword evidence="3" id="KW-1185">Reference proteome</keyword>
<dbReference type="Proteomes" id="UP001213799">
    <property type="component" value="Unassembled WGS sequence"/>
</dbReference>
<dbReference type="EMBL" id="JAQJAE010000001">
    <property type="protein sequence ID" value="KAJ5615991.1"/>
    <property type="molecule type" value="Genomic_DNA"/>
</dbReference>
<evidence type="ECO:0000256" key="1">
    <source>
        <dbReference type="SAM" id="MobiDB-lite"/>
    </source>
</evidence>
<evidence type="ECO:0000313" key="3">
    <source>
        <dbReference type="Proteomes" id="UP001213799"/>
    </source>
</evidence>
<proteinExistence type="predicted"/>
<feature type="region of interest" description="Disordered" evidence="1">
    <location>
        <begin position="77"/>
        <end position="98"/>
    </location>
</feature>
<reference evidence="2" key="1">
    <citation type="journal article" date="2023" name="IMA Fungus">
        <title>Comparative genomic study of the Penicillium genus elucidates a diverse pangenome and 15 lateral gene transfer events.</title>
        <authorList>
            <person name="Petersen C."/>
            <person name="Sorensen T."/>
            <person name="Nielsen M.R."/>
            <person name="Sondergaard T.E."/>
            <person name="Sorensen J.L."/>
            <person name="Fitzpatrick D.A."/>
            <person name="Frisvad J.C."/>
            <person name="Nielsen K.L."/>
        </authorList>
    </citation>
    <scope>NUCLEOTIDE SEQUENCE</scope>
    <source>
        <strain evidence="2">IBT 12815</strain>
    </source>
</reference>
<protein>
    <submittedName>
        <fullName evidence="2">Uncharacterized protein</fullName>
    </submittedName>
</protein>
<dbReference type="AlphaFoldDB" id="A0AAD6H5N9"/>
<feature type="compositionally biased region" description="Polar residues" evidence="1">
    <location>
        <begin position="81"/>
        <end position="98"/>
    </location>
</feature>
<organism evidence="2 3">
    <name type="scientific">Penicillium hordei</name>
    <dbReference type="NCBI Taxonomy" id="40994"/>
    <lineage>
        <taxon>Eukaryota</taxon>
        <taxon>Fungi</taxon>
        <taxon>Dikarya</taxon>
        <taxon>Ascomycota</taxon>
        <taxon>Pezizomycotina</taxon>
        <taxon>Eurotiomycetes</taxon>
        <taxon>Eurotiomycetidae</taxon>
        <taxon>Eurotiales</taxon>
        <taxon>Aspergillaceae</taxon>
        <taxon>Penicillium</taxon>
    </lineage>
</organism>
<dbReference type="GeneID" id="81582405"/>
<name>A0AAD6H5N9_9EURO</name>
<reference evidence="2" key="2">
    <citation type="submission" date="2023-01" db="EMBL/GenBank/DDBJ databases">
        <authorList>
            <person name="Petersen C."/>
        </authorList>
    </citation>
    <scope>NUCLEOTIDE SEQUENCE</scope>
    <source>
        <strain evidence="2">IBT 12815</strain>
    </source>
</reference>
<comment type="caution">
    <text evidence="2">The sequence shown here is derived from an EMBL/GenBank/DDBJ whole genome shotgun (WGS) entry which is preliminary data.</text>
</comment>
<accession>A0AAD6H5N9</accession>
<gene>
    <name evidence="2" type="ORF">N7537_001105</name>
</gene>
<evidence type="ECO:0000313" key="2">
    <source>
        <dbReference type="EMBL" id="KAJ5615991.1"/>
    </source>
</evidence>